<protein>
    <submittedName>
        <fullName evidence="1">XkdX family protein</fullName>
    </submittedName>
</protein>
<dbReference type="InterPro" id="IPR010022">
    <property type="entry name" value="XkdX"/>
</dbReference>
<proteinExistence type="predicted"/>
<accession>A0ABV6K1N4</accession>
<evidence type="ECO:0000313" key="1">
    <source>
        <dbReference type="EMBL" id="MFC0423097.1"/>
    </source>
</evidence>
<gene>
    <name evidence="1" type="ORF">ACFFGS_02880</name>
</gene>
<dbReference type="Proteomes" id="UP001589855">
    <property type="component" value="Unassembled WGS sequence"/>
</dbReference>
<sequence length="45" mass="5238">MFFDYIKQYYTMGLYTKDDLKTLKLGGMMTADQYDELVGAAKTEE</sequence>
<reference evidence="1 2" key="1">
    <citation type="submission" date="2024-09" db="EMBL/GenBank/DDBJ databases">
        <authorList>
            <person name="Sun Q."/>
            <person name="Mori K."/>
        </authorList>
    </citation>
    <scope>NUCLEOTIDE SEQUENCE [LARGE SCALE GENOMIC DNA]</scope>
    <source>
        <strain evidence="1 2">TBRC 4575</strain>
    </source>
</reference>
<dbReference type="EMBL" id="JBHLUK010000014">
    <property type="protein sequence ID" value="MFC0423097.1"/>
    <property type="molecule type" value="Genomic_DNA"/>
</dbReference>
<comment type="caution">
    <text evidence="1">The sequence shown here is derived from an EMBL/GenBank/DDBJ whole genome shotgun (WGS) entry which is preliminary data.</text>
</comment>
<dbReference type="RefSeq" id="WP_137645862.1">
    <property type="nucleotide sequence ID" value="NZ_BAABRM010000026.1"/>
</dbReference>
<keyword evidence="2" id="KW-1185">Reference proteome</keyword>
<dbReference type="Pfam" id="PF09693">
    <property type="entry name" value="Phage_XkdX"/>
    <property type="match status" value="1"/>
</dbReference>
<name>A0ABV6K1N4_9LACO</name>
<evidence type="ECO:0000313" key="2">
    <source>
        <dbReference type="Proteomes" id="UP001589855"/>
    </source>
</evidence>
<organism evidence="1 2">
    <name type="scientific">Lactiplantibacillus plajomi</name>
    <dbReference type="NCBI Taxonomy" id="1457217"/>
    <lineage>
        <taxon>Bacteria</taxon>
        <taxon>Bacillati</taxon>
        <taxon>Bacillota</taxon>
        <taxon>Bacilli</taxon>
        <taxon>Lactobacillales</taxon>
        <taxon>Lactobacillaceae</taxon>
        <taxon>Lactiplantibacillus</taxon>
    </lineage>
</organism>